<evidence type="ECO:0000313" key="4">
    <source>
        <dbReference type="Proteomes" id="UP000758856"/>
    </source>
</evidence>
<dbReference type="GO" id="GO:0016051">
    <property type="term" value="P:carbohydrate biosynthetic process"/>
    <property type="evidence" value="ECO:0007669"/>
    <property type="project" value="InterPro"/>
</dbReference>
<reference evidence="2" key="1">
    <citation type="journal article" date="2014" name="Int. J. Syst. Evol. Microbiol.">
        <title>Complete genome sequence of Corynebacterium casei LMG S-19264T (=DSM 44701T), isolated from a smear-ripened cheese.</title>
        <authorList>
            <consortium name="US DOE Joint Genome Institute (JGI-PGF)"/>
            <person name="Walter F."/>
            <person name="Albersmeier A."/>
            <person name="Kalinowski J."/>
            <person name="Ruckert C."/>
        </authorList>
    </citation>
    <scope>NUCLEOTIDE SEQUENCE</scope>
    <source>
        <strain evidence="2">VKM B-1606</strain>
    </source>
</reference>
<dbReference type="CDD" id="cd11615">
    <property type="entry name" value="SAF_NeuB_like"/>
    <property type="match status" value="1"/>
</dbReference>
<sequence>MTTPLAPHWLASPEPGASCAVIAEIAQAHDGSLGQAHAYVDCAARAGAHAVKFQTHIAQAESTAAEPWRLKFSQQDDSRFDYWRRMEFTAEQWAGLKEHAERRGLVFLSSPFSPDAVELLRRLGVAAWKVASGELTNLPMIAEMAKDRRPIMLSTGMSPLDEIDPSVALARAAGAPFSVFQCTTRYPSPPEAIGLNVLDELRARYGCAVGLSDHSGTIFPALAAVAAHRAEVVEVHLTMSREMFGPDVAASVTPDELKTIVEGVAFVERMRAAPLDKTVVGSDVAGMRDIFFKSVVAARDLPAGALLARDDLALKKPGGGIPAAELDTLIGRRLARDVARDTRIFRKDIAPS</sequence>
<name>A0A9W6IXC1_9HYPH</name>
<dbReference type="SUPFAM" id="SSF51569">
    <property type="entry name" value="Aldolase"/>
    <property type="match status" value="1"/>
</dbReference>
<gene>
    <name evidence="2" type="ORF">GCM10008170_33720</name>
    <name evidence="3" type="ORF">JOD31_003695</name>
</gene>
<dbReference type="RefSeq" id="WP_204951891.1">
    <property type="nucleotide sequence ID" value="NZ_BSFF01000009.1"/>
</dbReference>
<reference evidence="3 4" key="2">
    <citation type="submission" date="2021-01" db="EMBL/GenBank/DDBJ databases">
        <title>Genomic Encyclopedia of Type Strains, Phase IV (KMG-IV): sequencing the most valuable type-strain genomes for metagenomic binning, comparative biology and taxonomic classification.</title>
        <authorList>
            <person name="Goeker M."/>
        </authorList>
    </citation>
    <scope>NUCLEOTIDE SEQUENCE [LARGE SCALE GENOMIC DNA]</scope>
    <source>
        <strain evidence="3 4">DSM 6130</strain>
    </source>
</reference>
<comment type="caution">
    <text evidence="2">The sequence shown here is derived from an EMBL/GenBank/DDBJ whole genome shotgun (WGS) entry which is preliminary data.</text>
</comment>
<dbReference type="InterPro" id="IPR057736">
    <property type="entry name" value="SAF_PseI/NeuA/NeuB"/>
</dbReference>
<dbReference type="InterPro" id="IPR013785">
    <property type="entry name" value="Aldolase_TIM"/>
</dbReference>
<organism evidence="2 5">
    <name type="scientific">Methylopila capsulata</name>
    <dbReference type="NCBI Taxonomy" id="61654"/>
    <lineage>
        <taxon>Bacteria</taxon>
        <taxon>Pseudomonadati</taxon>
        <taxon>Pseudomonadota</taxon>
        <taxon>Alphaproteobacteria</taxon>
        <taxon>Hyphomicrobiales</taxon>
        <taxon>Methylopilaceae</taxon>
        <taxon>Methylopila</taxon>
    </lineage>
</organism>
<dbReference type="GO" id="GO:0050462">
    <property type="term" value="F:N-acetylneuraminate synthase activity"/>
    <property type="evidence" value="ECO:0007669"/>
    <property type="project" value="UniProtKB-EC"/>
</dbReference>
<dbReference type="GO" id="GO:0047444">
    <property type="term" value="F:N-acylneuraminate-9-phosphate synthase activity"/>
    <property type="evidence" value="ECO:0007669"/>
    <property type="project" value="TreeGrafter"/>
</dbReference>
<dbReference type="Proteomes" id="UP000758856">
    <property type="component" value="Unassembled WGS sequence"/>
</dbReference>
<dbReference type="PANTHER" id="PTHR42966">
    <property type="entry name" value="N-ACETYLNEURAMINATE SYNTHASE"/>
    <property type="match status" value="1"/>
</dbReference>
<dbReference type="EC" id="2.5.1.56" evidence="3"/>
<dbReference type="InterPro" id="IPR036732">
    <property type="entry name" value="AFP_Neu5c_C_sf"/>
</dbReference>
<dbReference type="EMBL" id="JAFBCY010000005">
    <property type="protein sequence ID" value="MBM7853434.1"/>
    <property type="molecule type" value="Genomic_DNA"/>
</dbReference>
<protein>
    <submittedName>
        <fullName evidence="2">N-acetylneuraminate synthase</fullName>
        <ecNumber evidence="3">2.5.1.56</ecNumber>
    </submittedName>
</protein>
<feature type="domain" description="AFP-like" evidence="1">
    <location>
        <begin position="294"/>
        <end position="352"/>
    </location>
</feature>
<accession>A0A9W6IXC1</accession>
<reference evidence="2" key="3">
    <citation type="submission" date="2023-01" db="EMBL/GenBank/DDBJ databases">
        <authorList>
            <person name="Sun Q."/>
            <person name="Evtushenko L."/>
        </authorList>
    </citation>
    <scope>NUCLEOTIDE SEQUENCE</scope>
    <source>
        <strain evidence="2">VKM B-1606</strain>
    </source>
</reference>
<dbReference type="Pfam" id="PF03102">
    <property type="entry name" value="NeuB"/>
    <property type="match status" value="1"/>
</dbReference>
<dbReference type="EMBL" id="BSFF01000009">
    <property type="protein sequence ID" value="GLK57352.1"/>
    <property type="molecule type" value="Genomic_DNA"/>
</dbReference>
<evidence type="ECO:0000313" key="3">
    <source>
        <dbReference type="EMBL" id="MBM7853434.1"/>
    </source>
</evidence>
<dbReference type="InterPro" id="IPR051690">
    <property type="entry name" value="PseI-like"/>
</dbReference>
<dbReference type="Gene3D" id="3.20.20.70">
    <property type="entry name" value="Aldolase class I"/>
    <property type="match status" value="1"/>
</dbReference>
<dbReference type="InterPro" id="IPR013974">
    <property type="entry name" value="SAF"/>
</dbReference>
<evidence type="ECO:0000313" key="2">
    <source>
        <dbReference type="EMBL" id="GLK57352.1"/>
    </source>
</evidence>
<dbReference type="Proteomes" id="UP001143400">
    <property type="component" value="Unassembled WGS sequence"/>
</dbReference>
<keyword evidence="4" id="KW-1185">Reference proteome</keyword>
<dbReference type="Pfam" id="PF08666">
    <property type="entry name" value="SAF"/>
    <property type="match status" value="1"/>
</dbReference>
<keyword evidence="3" id="KW-0808">Transferase</keyword>
<dbReference type="InterPro" id="IPR006190">
    <property type="entry name" value="SAF_AFP_Neu5Ac"/>
</dbReference>
<evidence type="ECO:0000259" key="1">
    <source>
        <dbReference type="PROSITE" id="PS50844"/>
    </source>
</evidence>
<dbReference type="Gene3D" id="3.90.1210.10">
    <property type="entry name" value="Antifreeze-like/N-acetylneuraminic acid synthase C-terminal domain"/>
    <property type="match status" value="1"/>
</dbReference>
<dbReference type="InterPro" id="IPR013132">
    <property type="entry name" value="PseI/NeuA/B-like_N"/>
</dbReference>
<dbReference type="SUPFAM" id="SSF51269">
    <property type="entry name" value="AFP III-like domain"/>
    <property type="match status" value="1"/>
</dbReference>
<proteinExistence type="predicted"/>
<dbReference type="AlphaFoldDB" id="A0A9W6IXC1"/>
<evidence type="ECO:0000313" key="5">
    <source>
        <dbReference type="Proteomes" id="UP001143400"/>
    </source>
</evidence>
<dbReference type="PANTHER" id="PTHR42966:SF1">
    <property type="entry name" value="SIALIC ACID SYNTHASE"/>
    <property type="match status" value="1"/>
</dbReference>
<dbReference type="SMART" id="SM00858">
    <property type="entry name" value="SAF"/>
    <property type="match status" value="1"/>
</dbReference>
<dbReference type="PROSITE" id="PS50844">
    <property type="entry name" value="AFP_LIKE"/>
    <property type="match status" value="1"/>
</dbReference>